<dbReference type="PANTHER" id="PTHR40697">
    <property type="entry name" value="ACETOIN CATABOLISM PROTEIN X"/>
    <property type="match status" value="1"/>
</dbReference>
<dbReference type="GO" id="GO:0051287">
    <property type="term" value="F:NAD binding"/>
    <property type="evidence" value="ECO:0007669"/>
    <property type="project" value="UniProtKB-ARBA"/>
</dbReference>
<organism evidence="1 2">
    <name type="scientific">Thalassolituus pacificus</name>
    <dbReference type="NCBI Taxonomy" id="2975440"/>
    <lineage>
        <taxon>Bacteria</taxon>
        <taxon>Pseudomonadati</taxon>
        <taxon>Pseudomonadota</taxon>
        <taxon>Gammaproteobacteria</taxon>
        <taxon>Oceanospirillales</taxon>
        <taxon>Oceanospirillaceae</taxon>
        <taxon>Thalassolituus</taxon>
    </lineage>
</organism>
<dbReference type="AlphaFoldDB" id="A0A9X2WD40"/>
<dbReference type="InterPro" id="IPR016064">
    <property type="entry name" value="NAD/diacylglycerol_kinase_sf"/>
</dbReference>
<dbReference type="InterPro" id="IPR017438">
    <property type="entry name" value="ATP-NAD_kinase_N"/>
</dbReference>
<dbReference type="Gene3D" id="3.40.50.10330">
    <property type="entry name" value="Probable inorganic polyphosphate/atp-NAD kinase, domain 1"/>
    <property type="match status" value="1"/>
</dbReference>
<dbReference type="InterPro" id="IPR011386">
    <property type="entry name" value="Put_ATP-NAD_kin"/>
</dbReference>
<proteinExistence type="predicted"/>
<dbReference type="Pfam" id="PF20143">
    <property type="entry name" value="NAD_kinase_C"/>
    <property type="match status" value="1"/>
</dbReference>
<dbReference type="GO" id="GO:0005524">
    <property type="term" value="F:ATP binding"/>
    <property type="evidence" value="ECO:0007669"/>
    <property type="project" value="UniProtKB-ARBA"/>
</dbReference>
<accession>A0A9X2WD40</accession>
<dbReference type="RefSeq" id="WP_260974914.1">
    <property type="nucleotide sequence ID" value="NZ_JAOANI010000009.1"/>
</dbReference>
<gene>
    <name evidence="1" type="ORF">NYR02_02600</name>
</gene>
<comment type="caution">
    <text evidence="1">The sequence shown here is derived from an EMBL/GenBank/DDBJ whole genome shotgun (WGS) entry which is preliminary data.</text>
</comment>
<sequence length="372" mass="39508">MLTLGLIINPYAGIGGAVGLKGSDGADIVAEAMARGAERKAALRTRQALDVLSALKERCYFLTCPGEMGADVLTGLGFSYRLIDADIPQVNTSADHTRLAAQAMLDEGVDLLLFAGGDGTARDICAVVGDTLPVLGIPAGVKIHSAVYGITPTASGEVVRSLLEGGLVDIKEAEVRDLDEDAFRNNQVRARHYGEMRVPQTGHFVQAVKQGGVEVEELVLADIAAFICADMDDDVLYLVGSGKTTQAVMDELGLENTLLGVDAVLNREQIGTDLTADEILALLAKYPQAQAIVSVMGGQGHIFGRGNQQFTPDALRLLGKKNIRLISTKTKISALNGRPLIMDSGDPQLDKDWAGTIEITTGYRDQIVHTLV</sequence>
<evidence type="ECO:0000313" key="1">
    <source>
        <dbReference type="EMBL" id="MCT7357911.1"/>
    </source>
</evidence>
<dbReference type="GO" id="GO:0006741">
    <property type="term" value="P:NADP+ biosynthetic process"/>
    <property type="evidence" value="ECO:0007669"/>
    <property type="project" value="InterPro"/>
</dbReference>
<reference evidence="1" key="1">
    <citation type="journal article" date="2022" name="Front. Microbiol.">
        <title>Genome-based taxonomic rearrangement of Oceanobacter-related bacteria including the description of Thalassolituus hydrocarbonoclasticus sp. nov. and Thalassolituus pacificus sp. nov. and emended description of the genus Thalassolituus.</title>
        <authorList>
            <person name="Dong C."/>
            <person name="Wei L."/>
            <person name="Wang J."/>
            <person name="Lai Q."/>
            <person name="Huang Z."/>
            <person name="Shao Z."/>
        </authorList>
    </citation>
    <scope>NUCLEOTIDE SEQUENCE</scope>
    <source>
        <strain evidence="1">59MF3M-4</strain>
    </source>
</reference>
<name>A0A9X2WD40_9GAMM</name>
<dbReference type="SUPFAM" id="SSF111331">
    <property type="entry name" value="NAD kinase/diacylglycerol kinase-like"/>
    <property type="match status" value="1"/>
</dbReference>
<dbReference type="GO" id="GO:0003951">
    <property type="term" value="F:NAD+ kinase activity"/>
    <property type="evidence" value="ECO:0007669"/>
    <property type="project" value="InterPro"/>
</dbReference>
<keyword evidence="2" id="KW-1185">Reference proteome</keyword>
<dbReference type="InterPro" id="IPR039065">
    <property type="entry name" value="AcoX-like"/>
</dbReference>
<dbReference type="InterPro" id="IPR002504">
    <property type="entry name" value="NADK"/>
</dbReference>
<evidence type="ECO:0000313" key="2">
    <source>
        <dbReference type="Proteomes" id="UP001147830"/>
    </source>
</evidence>
<keyword evidence="1" id="KW-0808">Transferase</keyword>
<dbReference type="Proteomes" id="UP001147830">
    <property type="component" value="Unassembled WGS sequence"/>
</dbReference>
<dbReference type="PIRSF" id="PIRSF016907">
    <property type="entry name" value="Kin_ATP-NAD"/>
    <property type="match status" value="1"/>
</dbReference>
<keyword evidence="1" id="KW-0418">Kinase</keyword>
<protein>
    <submittedName>
        <fullName evidence="1">ATP-NAD kinase family protein</fullName>
    </submittedName>
</protein>
<reference evidence="1" key="2">
    <citation type="submission" date="2022-08" db="EMBL/GenBank/DDBJ databases">
        <authorList>
            <person name="Dong C."/>
        </authorList>
    </citation>
    <scope>NUCLEOTIDE SEQUENCE</scope>
    <source>
        <strain evidence="1">59MF3M-4</strain>
    </source>
</reference>
<dbReference type="Pfam" id="PF01513">
    <property type="entry name" value="NAD_kinase"/>
    <property type="match status" value="1"/>
</dbReference>
<dbReference type="PANTHER" id="PTHR40697:SF2">
    <property type="entry name" value="ATP-NAD KINASE-RELATED"/>
    <property type="match status" value="1"/>
</dbReference>
<dbReference type="EMBL" id="JAOANI010000009">
    <property type="protein sequence ID" value="MCT7357911.1"/>
    <property type="molecule type" value="Genomic_DNA"/>
</dbReference>